<dbReference type="VEuPathDB" id="TriTrypDB:TM35_000241370"/>
<feature type="compositionally biased region" description="Basic and acidic residues" evidence="1">
    <location>
        <begin position="550"/>
        <end position="561"/>
    </location>
</feature>
<comment type="caution">
    <text evidence="2">The sequence shown here is derived from an EMBL/GenBank/DDBJ whole genome shotgun (WGS) entry which is preliminary data.</text>
</comment>
<feature type="region of interest" description="Disordered" evidence="1">
    <location>
        <begin position="490"/>
        <end position="561"/>
    </location>
</feature>
<dbReference type="Proteomes" id="UP000192257">
    <property type="component" value="Unassembled WGS sequence"/>
</dbReference>
<dbReference type="OrthoDB" id="271472at2759"/>
<dbReference type="SUPFAM" id="SSF143456">
    <property type="entry name" value="VC0467-like"/>
    <property type="match status" value="1"/>
</dbReference>
<evidence type="ECO:0000313" key="3">
    <source>
        <dbReference type="Proteomes" id="UP000192257"/>
    </source>
</evidence>
<dbReference type="EMBL" id="NBCO01000024">
    <property type="protein sequence ID" value="ORC86987.1"/>
    <property type="molecule type" value="Genomic_DNA"/>
</dbReference>
<protein>
    <submittedName>
        <fullName evidence="2">Uncharacterized protein</fullName>
    </submittedName>
</protein>
<dbReference type="RefSeq" id="XP_028881053.1">
    <property type="nucleotide sequence ID" value="XM_029027549.1"/>
</dbReference>
<sequence>MIRRSMKWSSALNNRSNTTNVPVVAPGVLRSLYRMLLREVKKLDDSPVSKTLFPLNKELQNITKSHGPLYVPNGVKYMKVLRDVFRDTKSPGNVNLAFDTLTRLRAHNEKVTAKVPVFMKDHTPLINTMKASQPKKGIYRAEPIKYTINKGPKYAPLVGSTFSVPTKVVLQQTQTVDLAEGVALVAHPLSSTHVDRRVLLITERNHHVTTAVVLDMMFTYPLSRGNPMFPEVFWGHEVYDGGFSQIGFTMPPTAQISILHTTKPPTEPESSQYLAWLKWKDTKSKSKTAETPAEHHSLLCKPLIRGGILEDGSEEPTLYLSKVEALPYLAQLLPGKPRSSLRVYWGSMRWPTQQLETEVANGHWIPVKLSPQFFGPYPLVPESGKVERFPTKEELEEARVTRERRYGVDISLPQVFPPDQILRRRECLWDQIMYSLGGEFSALVGCVNPFSGTTRGVLPLEVSGPSVMSEAVAAVDDDDDDDASAEGDTILMESDETGEEEEEEGEEYGSSDDDHDVHNLVFSDKTEVEKGSTPRLVEEDEKPSAVVKPVGEEKKNDKEKE</sequence>
<reference evidence="2 3" key="1">
    <citation type="submission" date="2017-03" db="EMBL/GenBank/DDBJ databases">
        <title>An alternative strategy for trypanosome survival in the mammalian bloodstream revealed through genome and transcriptome analysis of the ubiquitous bovine parasite Trypanosoma (Megatrypanum) theileri.</title>
        <authorList>
            <person name="Kelly S."/>
            <person name="Ivens A."/>
            <person name="Mott A."/>
            <person name="O'Neill E."/>
            <person name="Emms D."/>
            <person name="Macleod O."/>
            <person name="Voorheis P."/>
            <person name="Matthews J."/>
            <person name="Matthews K."/>
            <person name="Carrington M."/>
        </authorList>
    </citation>
    <scope>NUCLEOTIDE SEQUENCE [LARGE SCALE GENOMIC DNA]</scope>
    <source>
        <strain evidence="2">Edinburgh</strain>
    </source>
</reference>
<feature type="compositionally biased region" description="Acidic residues" evidence="1">
    <location>
        <begin position="493"/>
        <end position="514"/>
    </location>
</feature>
<evidence type="ECO:0000313" key="2">
    <source>
        <dbReference type="EMBL" id="ORC86987.1"/>
    </source>
</evidence>
<name>A0A1X0NQL7_9TRYP</name>
<evidence type="ECO:0000256" key="1">
    <source>
        <dbReference type="SAM" id="MobiDB-lite"/>
    </source>
</evidence>
<keyword evidence="3" id="KW-1185">Reference proteome</keyword>
<proteinExistence type="predicted"/>
<organism evidence="2 3">
    <name type="scientific">Trypanosoma theileri</name>
    <dbReference type="NCBI Taxonomy" id="67003"/>
    <lineage>
        <taxon>Eukaryota</taxon>
        <taxon>Discoba</taxon>
        <taxon>Euglenozoa</taxon>
        <taxon>Kinetoplastea</taxon>
        <taxon>Metakinetoplastina</taxon>
        <taxon>Trypanosomatida</taxon>
        <taxon>Trypanosomatidae</taxon>
        <taxon>Trypanosoma</taxon>
    </lineage>
</organism>
<accession>A0A1X0NQL7</accession>
<gene>
    <name evidence="2" type="ORF">TM35_000241370</name>
</gene>
<dbReference type="GeneID" id="39987329"/>
<dbReference type="Gene3D" id="3.40.1740.10">
    <property type="entry name" value="VC0467-like"/>
    <property type="match status" value="1"/>
</dbReference>
<dbReference type="AlphaFoldDB" id="A0A1X0NQL7"/>